<dbReference type="Proteomes" id="UP001163166">
    <property type="component" value="Chromosome"/>
</dbReference>
<proteinExistence type="predicted"/>
<evidence type="ECO:0000313" key="4">
    <source>
        <dbReference type="Proteomes" id="UP001163166"/>
    </source>
</evidence>
<name>A0AAX3DTE7_RHOPL</name>
<protein>
    <submittedName>
        <fullName evidence="3">Uncharacterized protein</fullName>
    </submittedName>
</protein>
<keyword evidence="2" id="KW-0472">Membrane</keyword>
<evidence type="ECO:0000313" key="3">
    <source>
        <dbReference type="EMBL" id="UYO37536.1"/>
    </source>
</evidence>
<gene>
    <name evidence="3" type="ORF">KQX62_12290</name>
</gene>
<dbReference type="RefSeq" id="WP_164639248.1">
    <property type="nucleotide sequence ID" value="NZ_CP076676.1"/>
</dbReference>
<accession>A0AAX3DTE7</accession>
<dbReference type="AlphaFoldDB" id="A0AAX3DTE7"/>
<reference evidence="3" key="1">
    <citation type="journal article" date="2022" name="Biol. Control">
        <title>In silico genomic analysis of Rhodopseudomonas palustris strains revealed potential biocontrol agents and crop yield enhancers.</title>
        <authorList>
            <person name="Surachat K."/>
            <person name="Kantachote D."/>
            <person name="Deachamag P."/>
            <person name="Wonglapsuwan M."/>
        </authorList>
    </citation>
    <scope>NUCLEOTIDE SEQUENCE</scope>
    <source>
        <strain evidence="3">TLS06</strain>
    </source>
</reference>
<evidence type="ECO:0000256" key="2">
    <source>
        <dbReference type="SAM" id="Phobius"/>
    </source>
</evidence>
<keyword evidence="2" id="KW-0812">Transmembrane</keyword>
<keyword evidence="2" id="KW-1133">Transmembrane helix</keyword>
<feature type="transmembrane region" description="Helical" evidence="2">
    <location>
        <begin position="12"/>
        <end position="29"/>
    </location>
</feature>
<feature type="compositionally biased region" description="Basic residues" evidence="1">
    <location>
        <begin position="68"/>
        <end position="81"/>
    </location>
</feature>
<organism evidence="3 4">
    <name type="scientific">Rhodopseudomonas palustris</name>
    <dbReference type="NCBI Taxonomy" id="1076"/>
    <lineage>
        <taxon>Bacteria</taxon>
        <taxon>Pseudomonadati</taxon>
        <taxon>Pseudomonadota</taxon>
        <taxon>Alphaproteobacteria</taxon>
        <taxon>Hyphomicrobiales</taxon>
        <taxon>Nitrobacteraceae</taxon>
        <taxon>Rhodopseudomonas</taxon>
    </lineage>
</organism>
<dbReference type="EMBL" id="CP076676">
    <property type="protein sequence ID" value="UYO37536.1"/>
    <property type="molecule type" value="Genomic_DNA"/>
</dbReference>
<sequence>MLKRTLDQTSLRISPALLAAAVAIAVISFPTRSVARDGAAVFGALAGVAAAAIIANGIAQQQQPRVYRSARHRRHVAHRSRPAPSQASMADPFAGVAASKTRPARD</sequence>
<feature type="transmembrane region" description="Helical" evidence="2">
    <location>
        <begin position="41"/>
        <end position="59"/>
    </location>
</feature>
<evidence type="ECO:0000256" key="1">
    <source>
        <dbReference type="SAM" id="MobiDB-lite"/>
    </source>
</evidence>
<feature type="region of interest" description="Disordered" evidence="1">
    <location>
        <begin position="64"/>
        <end position="106"/>
    </location>
</feature>